<dbReference type="InterPro" id="IPR003439">
    <property type="entry name" value="ABC_transporter-like_ATP-bd"/>
</dbReference>
<evidence type="ECO:0000259" key="3">
    <source>
        <dbReference type="PROSITE" id="PS50893"/>
    </source>
</evidence>
<evidence type="ECO:0000313" key="5">
    <source>
        <dbReference type="Proteomes" id="UP000182248"/>
    </source>
</evidence>
<dbReference type="PANTHER" id="PTHR43158:SF2">
    <property type="entry name" value="SKFA PEPTIDE EXPORT ATP-BINDING PROTEIN SKFE"/>
    <property type="match status" value="1"/>
</dbReference>
<dbReference type="SUPFAM" id="SSF52540">
    <property type="entry name" value="P-loop containing nucleoside triphosphate hydrolases"/>
    <property type="match status" value="2"/>
</dbReference>
<evidence type="ECO:0000256" key="2">
    <source>
        <dbReference type="ARBA" id="ARBA00022840"/>
    </source>
</evidence>
<keyword evidence="1" id="KW-0547">Nucleotide-binding</keyword>
<dbReference type="InterPro" id="IPR027417">
    <property type="entry name" value="P-loop_NTPase"/>
</dbReference>
<gene>
    <name evidence="4" type="ORF">SAMN02927921_00767</name>
</gene>
<dbReference type="Pfam" id="PF00005">
    <property type="entry name" value="ABC_tran"/>
    <property type="match status" value="2"/>
</dbReference>
<dbReference type="RefSeq" id="WP_072316042.1">
    <property type="nucleotide sequence ID" value="NZ_FPJE01000003.1"/>
</dbReference>
<dbReference type="Proteomes" id="UP000182248">
    <property type="component" value="Unassembled WGS sequence"/>
</dbReference>
<dbReference type="AlphaFoldDB" id="A0A1K1MUX1"/>
<dbReference type="PANTHER" id="PTHR43158">
    <property type="entry name" value="SKFA PEPTIDE EXPORT ATP-BINDING PROTEIN SKFE"/>
    <property type="match status" value="1"/>
</dbReference>
<dbReference type="SMART" id="SM00382">
    <property type="entry name" value="AAA"/>
    <property type="match status" value="2"/>
</dbReference>
<dbReference type="InterPro" id="IPR003593">
    <property type="entry name" value="AAA+_ATPase"/>
</dbReference>
<dbReference type="GO" id="GO:0005524">
    <property type="term" value="F:ATP binding"/>
    <property type="evidence" value="ECO:0007669"/>
    <property type="project" value="UniProtKB-KW"/>
</dbReference>
<protein>
    <submittedName>
        <fullName evidence="4">Molybdate transport system ATP-binding protein</fullName>
    </submittedName>
</protein>
<sequence length="509" mass="56946">MITPDPDTIIDCSEISLVRKDFTVLQNISFSLERGKHLAVTGVSGAGKTTLGRLLAGKIKPTSGHCTIRVSGVEMVEQQDQFLSLSGRGNTHYSQRYEAQDISGLPDVNEYLLRVQKETDTTGEALHHAIRQTEITHILDRKLLQLSNGERKRTQLAAVLLRRPEILILDQPYVGLDVNSRERLNTLLEELAGTTTLILICGANHVPGFVDKVLELNSGKVRTYTPRKHYEAPPVESLSLPDDTVFDALRIPEEKKDFQLIVGMKDVNVKMGGKHILKDINWEVRQGEQWALLGHNGAGKTTLLSLVTADNPQGYNNKLTLFDRRRGSGESIWDIKKKIGFVSSELHLYFLRGRGIFNTIPGIDDGGREVYSTLSCLDVIVSGFNDEVGMVTQPSEFQLQVAMQWLRVLGLERLEKSLFAHASLGEQRCILLARALVKFPALLILDEPLQGLDEQQITYFKALLDQICEKLDTTMIFVSHYSDEIPESVGHILEIKQGTVIRNERLTGF</sequence>
<name>A0A1K1MUX1_9FLAO</name>
<dbReference type="PROSITE" id="PS50893">
    <property type="entry name" value="ABC_TRANSPORTER_2"/>
    <property type="match status" value="2"/>
</dbReference>
<dbReference type="STRING" id="1150368.SAMN02927921_00767"/>
<evidence type="ECO:0000256" key="1">
    <source>
        <dbReference type="ARBA" id="ARBA00022741"/>
    </source>
</evidence>
<accession>A0A1K1MUX1</accession>
<dbReference type="Gene3D" id="3.40.50.300">
    <property type="entry name" value="P-loop containing nucleotide triphosphate hydrolases"/>
    <property type="match status" value="2"/>
</dbReference>
<keyword evidence="5" id="KW-1185">Reference proteome</keyword>
<dbReference type="GO" id="GO:0016887">
    <property type="term" value="F:ATP hydrolysis activity"/>
    <property type="evidence" value="ECO:0007669"/>
    <property type="project" value="InterPro"/>
</dbReference>
<dbReference type="OrthoDB" id="9789994at2"/>
<feature type="domain" description="ABC transporter" evidence="3">
    <location>
        <begin position="262"/>
        <end position="509"/>
    </location>
</feature>
<organism evidence="4 5">
    <name type="scientific">Sinomicrobium oceani</name>
    <dbReference type="NCBI Taxonomy" id="1150368"/>
    <lineage>
        <taxon>Bacteria</taxon>
        <taxon>Pseudomonadati</taxon>
        <taxon>Bacteroidota</taxon>
        <taxon>Flavobacteriia</taxon>
        <taxon>Flavobacteriales</taxon>
        <taxon>Flavobacteriaceae</taxon>
        <taxon>Sinomicrobium</taxon>
    </lineage>
</organism>
<keyword evidence="2 4" id="KW-0067">ATP-binding</keyword>
<proteinExistence type="predicted"/>
<feature type="domain" description="ABC transporter" evidence="3">
    <location>
        <begin position="10"/>
        <end position="243"/>
    </location>
</feature>
<evidence type="ECO:0000313" key="4">
    <source>
        <dbReference type="EMBL" id="SFW25766.1"/>
    </source>
</evidence>
<reference evidence="4 5" key="1">
    <citation type="submission" date="2016-11" db="EMBL/GenBank/DDBJ databases">
        <authorList>
            <person name="Jaros S."/>
            <person name="Januszkiewicz K."/>
            <person name="Wedrychowicz H."/>
        </authorList>
    </citation>
    <scope>NUCLEOTIDE SEQUENCE [LARGE SCALE GENOMIC DNA]</scope>
    <source>
        <strain evidence="4 5">CGMCC 1.12145</strain>
    </source>
</reference>
<dbReference type="EMBL" id="FPJE01000003">
    <property type="protein sequence ID" value="SFW25766.1"/>
    <property type="molecule type" value="Genomic_DNA"/>
</dbReference>